<accession>A0A1H1MJK3</accession>
<dbReference type="EMBL" id="LT629772">
    <property type="protein sequence ID" value="SDR86827.1"/>
    <property type="molecule type" value="Genomic_DNA"/>
</dbReference>
<reference evidence="1 2" key="1">
    <citation type="submission" date="2016-10" db="EMBL/GenBank/DDBJ databases">
        <authorList>
            <person name="de Groot N.N."/>
        </authorList>
    </citation>
    <scope>NUCLEOTIDE SEQUENCE [LARGE SCALE GENOMIC DNA]</scope>
    <source>
        <strain evidence="1 2">DSM 21800</strain>
    </source>
</reference>
<proteinExistence type="predicted"/>
<organism evidence="1 2">
    <name type="scientific">Microlunatus soli</name>
    <dbReference type="NCBI Taxonomy" id="630515"/>
    <lineage>
        <taxon>Bacteria</taxon>
        <taxon>Bacillati</taxon>
        <taxon>Actinomycetota</taxon>
        <taxon>Actinomycetes</taxon>
        <taxon>Propionibacteriales</taxon>
        <taxon>Propionibacteriaceae</taxon>
        <taxon>Microlunatus</taxon>
    </lineage>
</organism>
<keyword evidence="2" id="KW-1185">Reference proteome</keyword>
<evidence type="ECO:0000313" key="2">
    <source>
        <dbReference type="Proteomes" id="UP000199103"/>
    </source>
</evidence>
<dbReference type="STRING" id="630515.SAMN04489812_0161"/>
<protein>
    <submittedName>
        <fullName evidence="1">Uncharacterized protein</fullName>
    </submittedName>
</protein>
<gene>
    <name evidence="1" type="ORF">SAMN04489812_0161</name>
</gene>
<dbReference type="Proteomes" id="UP000199103">
    <property type="component" value="Chromosome I"/>
</dbReference>
<sequence>MSSDPTVALLAPLVGRWSGTARIAWPGRDPFELTHAESIQLVGDRTMITIEGNSCRDGIETPGGLAMRLPLTS</sequence>
<evidence type="ECO:0000313" key="1">
    <source>
        <dbReference type="EMBL" id="SDR86827.1"/>
    </source>
</evidence>
<dbReference type="AlphaFoldDB" id="A0A1H1MJK3"/>
<name>A0A1H1MJK3_9ACTN</name>